<feature type="region of interest" description="Disordered" evidence="22">
    <location>
        <begin position="258"/>
        <end position="290"/>
    </location>
</feature>
<reference evidence="25" key="1">
    <citation type="submission" date="2011-02" db="EMBL/GenBank/DDBJ databases">
        <title>The Genome Sequence of Capsaspora owczarzaki ATCC 30864.</title>
        <authorList>
            <person name="Russ C."/>
            <person name="Cuomo C."/>
            <person name="Burger G."/>
            <person name="Gray M.W."/>
            <person name="Holland P.W.H."/>
            <person name="King N."/>
            <person name="Lang F.B.F."/>
            <person name="Roger A.J."/>
            <person name="Ruiz-Trillo I."/>
            <person name="Young S.K."/>
            <person name="Zeng Q."/>
            <person name="Gargeya S."/>
            <person name="Alvarado L."/>
            <person name="Berlin A."/>
            <person name="Chapman S.B."/>
            <person name="Chen Z."/>
            <person name="Freedman E."/>
            <person name="Gellesch M."/>
            <person name="Goldberg J."/>
            <person name="Griggs A."/>
            <person name="Gujja S."/>
            <person name="Heilman E."/>
            <person name="Heiman D."/>
            <person name="Howarth C."/>
            <person name="Mehta T."/>
            <person name="Neiman D."/>
            <person name="Pearson M."/>
            <person name="Roberts A."/>
            <person name="Saif S."/>
            <person name="Shea T."/>
            <person name="Shenoy N."/>
            <person name="Sisk P."/>
            <person name="Stolte C."/>
            <person name="Sykes S."/>
            <person name="White J."/>
            <person name="Yandava C."/>
            <person name="Haas B."/>
            <person name="Nusbaum C."/>
            <person name="Birren B."/>
        </authorList>
    </citation>
    <scope>NUCLEOTIDE SEQUENCE</scope>
    <source>
        <strain evidence="25">ATCC 30864</strain>
    </source>
</reference>
<accession>A0A0D2VTF4</accession>
<dbReference type="GO" id="GO:0034976">
    <property type="term" value="P:response to endoplasmic reticulum stress"/>
    <property type="evidence" value="ECO:0007669"/>
    <property type="project" value="UniProtKB-ARBA"/>
</dbReference>
<dbReference type="AlphaFoldDB" id="A0A0D2VTF4"/>
<dbReference type="EC" id="3.2.1.-" evidence="21"/>
<evidence type="ECO:0000256" key="7">
    <source>
        <dbReference type="ARBA" id="ARBA00022801"/>
    </source>
</evidence>
<feature type="compositionally biased region" description="Low complexity" evidence="22">
    <location>
        <begin position="12"/>
        <end position="70"/>
    </location>
</feature>
<evidence type="ECO:0000256" key="13">
    <source>
        <dbReference type="ARBA" id="ARBA00023157"/>
    </source>
</evidence>
<evidence type="ECO:0000256" key="12">
    <source>
        <dbReference type="ARBA" id="ARBA00023136"/>
    </source>
</evidence>
<evidence type="ECO:0000256" key="17">
    <source>
        <dbReference type="ARBA" id="ARBA00053655"/>
    </source>
</evidence>
<evidence type="ECO:0000256" key="1">
    <source>
        <dbReference type="ARBA" id="ARBA00001913"/>
    </source>
</evidence>
<evidence type="ECO:0000256" key="4">
    <source>
        <dbReference type="ARBA" id="ARBA00007658"/>
    </source>
</evidence>
<keyword evidence="12 23" id="KW-0472">Membrane</keyword>
<dbReference type="Gene3D" id="1.50.10.10">
    <property type="match status" value="1"/>
</dbReference>
<feature type="region of interest" description="Disordered" evidence="22">
    <location>
        <begin position="305"/>
        <end position="365"/>
    </location>
</feature>
<feature type="compositionally biased region" description="Low complexity" evidence="22">
    <location>
        <begin position="322"/>
        <end position="347"/>
    </location>
</feature>
<evidence type="ECO:0000313" key="24">
    <source>
        <dbReference type="EMBL" id="KJE94527.1"/>
    </source>
</evidence>
<dbReference type="InterPro" id="IPR036026">
    <property type="entry name" value="Seven-hairpin_glycosidases"/>
</dbReference>
<keyword evidence="13 20" id="KW-1015">Disulfide bond</keyword>
<evidence type="ECO:0000256" key="8">
    <source>
        <dbReference type="ARBA" id="ARBA00022824"/>
    </source>
</evidence>
<dbReference type="FunCoup" id="A0A0D2VTF4">
    <property type="interactions" value="459"/>
</dbReference>
<feature type="compositionally biased region" description="Polar residues" evidence="22">
    <location>
        <begin position="1"/>
        <end position="11"/>
    </location>
</feature>
<dbReference type="STRING" id="595528.A0A0D2VTF4"/>
<feature type="active site" description="Proton donor" evidence="18">
    <location>
        <position position="448"/>
    </location>
</feature>
<dbReference type="GO" id="GO:0005789">
    <property type="term" value="C:endoplasmic reticulum membrane"/>
    <property type="evidence" value="ECO:0007669"/>
    <property type="project" value="UniProtKB-SubCell"/>
</dbReference>
<dbReference type="InParanoid" id="A0A0D2VTF4"/>
<dbReference type="InterPro" id="IPR050749">
    <property type="entry name" value="Glycosyl_Hydrolase_47"/>
</dbReference>
<evidence type="ECO:0000256" key="2">
    <source>
        <dbReference type="ARBA" id="ARBA00004648"/>
    </source>
</evidence>
<evidence type="ECO:0000256" key="16">
    <source>
        <dbReference type="ARBA" id="ARBA00048605"/>
    </source>
</evidence>
<evidence type="ECO:0000256" key="23">
    <source>
        <dbReference type="SAM" id="Phobius"/>
    </source>
</evidence>
<evidence type="ECO:0000256" key="10">
    <source>
        <dbReference type="ARBA" id="ARBA00022968"/>
    </source>
</evidence>
<keyword evidence="6 19" id="KW-0479">Metal-binding</keyword>
<sequence>MSTWQQQHQHQPPSSSSSPYRPAAAAATASSSSSSSALAPSFASAVAAPSGSSSLSSSSSSPSPLSSSSLVHTDPAAGVVGQQHQLQYQQHPSSAKSSASSYLPASQRIRADRFGIASPGYQAHQGSYASPSSPSISLAPSSSGVRISSASASTAVNFHFDPEDASGKGRRRAVGLFRFWNQMTRLQRSLILVLMLTSVVLLATFLPISETVAAQDPLFVDEGLVVNVGGNGTHLLDQAHQRFAVGQTREQLGKLQQDIARSEEERRRNGGGGGGGGAAAGNDRDPVPDAAELPERAGKLANQLEQANRAQRQKQLREQAEQVRLQKLQQPPQQRPQQQPAAEQKPVVGVANPASPNQGRTTEFTQRQRAVIDMFKWSWAGYKKCAWGKDELLPLSCSSHTWFDLGLTLVDALDTMYLMKLQDEFKEARDWVENHLRITEAGDVNLFETTIRILGSLLTTHHFTQDDMFKQKAIELGDILLLAFQTPSGIPYSDVNLKQRRAHGPVWSSDSSTAEVTTVQLEFRHLTHITGDPKYAGAVDNVMNVMERNMREDGLVPIYISPTSGTFSTNHITLGARGDSYYEYLLKQWLQGGKKEARLHKMYTRAMDGVMSKLVRKTPNEQLTYVGELDGGVSFSPKMDHLVCFLPGVLALGHVNGFPASHLEVAKELLYTCWQMYEKMPTGLAPEIAFFDGDQATKSDIRVKDGDAHNLMRPETVESLFILYRLTKDERYREWGWKIFQAFEKHSRVQNGYTSLNNVKVDPPPRRDKMESFWLGETIKYLFLLFSDDDTLIPLDKYVFNTEAHPLPIF</sequence>
<feature type="active site" evidence="18">
    <location>
        <position position="579"/>
    </location>
</feature>
<name>A0A0D2VTF4_CAPO3</name>
<dbReference type="PANTHER" id="PTHR11742">
    <property type="entry name" value="MANNOSYL-OLIGOSACCHARIDE ALPHA-1,2-MANNOSIDASE-RELATED"/>
    <property type="match status" value="1"/>
</dbReference>
<comment type="function">
    <text evidence="17">Involved in glycoprotein quality control targeting of misfolded glycoproteins for degradation. It primarily trims a single alpha-1,2-linked mannose residue from Man(9)GlcNAc(2) to produce Man(8)GlcNAc(2), but at high enzyme concentrations, as found in the ER quality control compartment (ERQC), it further trims the carbohydrates to Man(5-6)GlcNAc(2).</text>
</comment>
<keyword evidence="5 23" id="KW-0812">Transmembrane</keyword>
<dbReference type="OrthoDB" id="8118055at2759"/>
<keyword evidence="14 21" id="KW-0326">Glycosidase</keyword>
<feature type="compositionally biased region" description="Polar residues" evidence="22">
    <location>
        <begin position="354"/>
        <end position="365"/>
    </location>
</feature>
<keyword evidence="7 21" id="KW-0378">Hydrolase</keyword>
<evidence type="ECO:0000256" key="20">
    <source>
        <dbReference type="PIRSR" id="PIRSR601382-3"/>
    </source>
</evidence>
<dbReference type="InterPro" id="IPR001382">
    <property type="entry name" value="Glyco_hydro_47"/>
</dbReference>
<evidence type="ECO:0000256" key="22">
    <source>
        <dbReference type="SAM" id="MobiDB-lite"/>
    </source>
</evidence>
<evidence type="ECO:0000256" key="18">
    <source>
        <dbReference type="PIRSR" id="PIRSR601382-1"/>
    </source>
</evidence>
<dbReference type="InterPro" id="IPR012341">
    <property type="entry name" value="6hp_glycosidase-like_sf"/>
</dbReference>
<dbReference type="PhylomeDB" id="A0A0D2VTF4"/>
<dbReference type="GO" id="GO:0005509">
    <property type="term" value="F:calcium ion binding"/>
    <property type="evidence" value="ECO:0007669"/>
    <property type="project" value="InterPro"/>
</dbReference>
<evidence type="ECO:0000256" key="15">
    <source>
        <dbReference type="ARBA" id="ARBA00047669"/>
    </source>
</evidence>
<dbReference type="Proteomes" id="UP000008743">
    <property type="component" value="Unassembled WGS sequence"/>
</dbReference>
<keyword evidence="10" id="KW-0735">Signal-anchor</keyword>
<dbReference type="FunFam" id="1.50.10.10:FF:000010">
    <property type="entry name" value="alpha-1,2-Mannosidase"/>
    <property type="match status" value="1"/>
</dbReference>
<feature type="active site" evidence="18">
    <location>
        <position position="715"/>
    </location>
</feature>
<keyword evidence="9 19" id="KW-0106">Calcium</keyword>
<protein>
    <recommendedName>
        <fullName evidence="21">alpha-1,2-Mannosidase</fullName>
        <ecNumber evidence="21">3.2.1.-</ecNumber>
    </recommendedName>
</protein>
<dbReference type="EMBL" id="KE346367">
    <property type="protein sequence ID" value="KJE94527.1"/>
    <property type="molecule type" value="Genomic_DNA"/>
</dbReference>
<feature type="compositionally biased region" description="Gly residues" evidence="22">
    <location>
        <begin position="270"/>
        <end position="279"/>
    </location>
</feature>
<dbReference type="Pfam" id="PF01532">
    <property type="entry name" value="Glyco_hydro_47"/>
    <property type="match status" value="1"/>
</dbReference>
<dbReference type="SUPFAM" id="SSF48225">
    <property type="entry name" value="Seven-hairpin glycosidases"/>
    <property type="match status" value="1"/>
</dbReference>
<feature type="compositionally biased region" description="Low complexity" evidence="22">
    <location>
        <begin position="82"/>
        <end position="102"/>
    </location>
</feature>
<comment type="subcellular location">
    <subcellularLocation>
        <location evidence="2">Endoplasmic reticulum membrane</location>
        <topology evidence="2">Single-pass type II membrane protein</topology>
    </subcellularLocation>
</comment>
<feature type="disulfide bond" evidence="20">
    <location>
        <begin position="644"/>
        <end position="673"/>
    </location>
</feature>
<comment type="cofactor">
    <cofactor evidence="1 19">
        <name>Ca(2+)</name>
        <dbReference type="ChEBI" id="CHEBI:29108"/>
    </cofactor>
</comment>
<organism evidence="24 25">
    <name type="scientific">Capsaspora owczarzaki (strain ATCC 30864)</name>
    <dbReference type="NCBI Taxonomy" id="595528"/>
    <lineage>
        <taxon>Eukaryota</taxon>
        <taxon>Filasterea</taxon>
        <taxon>Capsaspora</taxon>
    </lineage>
</organism>
<dbReference type="GO" id="GO:0005975">
    <property type="term" value="P:carbohydrate metabolic process"/>
    <property type="evidence" value="ECO:0007669"/>
    <property type="project" value="InterPro"/>
</dbReference>
<comment type="similarity">
    <text evidence="4 21">Belongs to the glycosyl hydrolase 47 family.</text>
</comment>
<gene>
    <name evidence="24" type="ORF">CAOG_005160</name>
</gene>
<feature type="region of interest" description="Disordered" evidence="22">
    <location>
        <begin position="1"/>
        <end position="102"/>
    </location>
</feature>
<feature type="active site" description="Proton donor" evidence="18">
    <location>
        <position position="687"/>
    </location>
</feature>
<proteinExistence type="inferred from homology"/>
<keyword evidence="11 23" id="KW-1133">Transmembrane helix</keyword>
<dbReference type="GO" id="GO:0010498">
    <property type="term" value="P:proteasomal protein catabolic process"/>
    <property type="evidence" value="ECO:0007669"/>
    <property type="project" value="UniProtKB-ARBA"/>
</dbReference>
<dbReference type="PRINTS" id="PR00747">
    <property type="entry name" value="GLYHDRLASE47"/>
</dbReference>
<dbReference type="eggNOG" id="KOG2431">
    <property type="taxonomic scope" value="Eukaryota"/>
</dbReference>
<comment type="catalytic activity">
    <reaction evidence="16">
        <text>N(4)-(alpha-D-Man-(1-&gt;2)-alpha-D-Man-(1-&gt;2)-alpha-D-Man-(1-&gt;3)-[alpha-D-Man-(1-&gt;2)-alpha-D-Man-(1-&gt;3)-[alpha-D-Man-(1-&gt;2)-alpha-D-Man-(1-&gt;6)]-alpha-D-Man-(1-&gt;6)]-beta-D-Man-(1-&gt;4)-beta-D-GlcNAc-(1-&gt;4)-beta-D-GlcNAc)-L-asparaginyl-[protein] (N-glucan mannose isomer 9A1,2,3B1,2,3) + 4 H2O = N(4)-(alpha-D-Man-(1-&gt;3)-[alpha-D-Man-(1-&gt;3)-[alpha-D-Man-(1-&gt;6)]-alpha-D-Man-(1-&gt;6)]-beta-D-Man-(1-&gt;4)-beta-D-GlcNAc-(1-&gt;4)-beta-D-GlcNAc)-L-asparaginyl-[protein] (N-glucan mannose isomer 5A1,2) + 4 beta-D-mannose</text>
        <dbReference type="Rhea" id="RHEA:56008"/>
        <dbReference type="Rhea" id="RHEA-COMP:14356"/>
        <dbReference type="Rhea" id="RHEA-COMP:14367"/>
        <dbReference type="ChEBI" id="CHEBI:15377"/>
        <dbReference type="ChEBI" id="CHEBI:28563"/>
        <dbReference type="ChEBI" id="CHEBI:59087"/>
        <dbReference type="ChEBI" id="CHEBI:139493"/>
        <dbReference type="EC" id="3.2.1.113"/>
    </reaction>
</comment>
<evidence type="ECO:0000313" key="25">
    <source>
        <dbReference type="Proteomes" id="UP000008743"/>
    </source>
</evidence>
<keyword evidence="25" id="KW-1185">Reference proteome</keyword>
<comment type="pathway">
    <text evidence="3">Protein modification; protein glycosylation.</text>
</comment>
<evidence type="ECO:0000256" key="3">
    <source>
        <dbReference type="ARBA" id="ARBA00004922"/>
    </source>
</evidence>
<comment type="catalytic activity">
    <reaction evidence="15">
        <text>N(4)-(alpha-D-Man-(1-&gt;2)-alpha-D-Man-(1-&gt;2)-alpha-D-Man-(1-&gt;3)-[alpha-D-Man-(1-&gt;3)-[alpha-D-Man-(1-&gt;2)-alpha-D-Man-(1-&gt;6)]-alpha-D-Man-(1-&gt;6)]-beta-D-Man-(1-&gt;4)-beta-D-GlcNAc-(1-&gt;4)-beta-D-GlcNAc)-L-asparaginyl-[protein] (N-glucan mannose isomer 8A1,2,3B1,3) + 3 H2O = N(4)-(alpha-D-Man-(1-&gt;3)-[alpha-D-Man-(1-&gt;3)-[alpha-D-Man-(1-&gt;6)]-alpha-D-Man-(1-&gt;6)]-beta-D-Man-(1-&gt;4)-beta-D-GlcNAc-(1-&gt;4)-beta-D-GlcNAc)-L-asparaginyl-[protein] (N-glucan mannose isomer 5A1,2) + 3 beta-D-mannose</text>
        <dbReference type="Rhea" id="RHEA:56028"/>
        <dbReference type="Rhea" id="RHEA-COMP:14358"/>
        <dbReference type="Rhea" id="RHEA-COMP:14367"/>
        <dbReference type="ChEBI" id="CHEBI:15377"/>
        <dbReference type="ChEBI" id="CHEBI:28563"/>
        <dbReference type="ChEBI" id="CHEBI:59087"/>
        <dbReference type="ChEBI" id="CHEBI:60628"/>
        <dbReference type="EC" id="3.2.1.113"/>
    </reaction>
</comment>
<evidence type="ECO:0000256" key="19">
    <source>
        <dbReference type="PIRSR" id="PIRSR601382-2"/>
    </source>
</evidence>
<feature type="binding site" evidence="19">
    <location>
        <position position="802"/>
    </location>
    <ligand>
        <name>Ca(2+)</name>
        <dbReference type="ChEBI" id="CHEBI:29108"/>
    </ligand>
</feature>
<dbReference type="PANTHER" id="PTHR11742:SF55">
    <property type="entry name" value="ENDOPLASMIC RETICULUM MANNOSYL-OLIGOSACCHARIDE 1,2-ALPHA-MANNOSIDASE"/>
    <property type="match status" value="1"/>
</dbReference>
<dbReference type="RefSeq" id="XP_004346845.2">
    <property type="nucleotide sequence ID" value="XM_004346795.2"/>
</dbReference>
<evidence type="ECO:0000256" key="6">
    <source>
        <dbReference type="ARBA" id="ARBA00022723"/>
    </source>
</evidence>
<evidence type="ECO:0000256" key="11">
    <source>
        <dbReference type="ARBA" id="ARBA00022989"/>
    </source>
</evidence>
<evidence type="ECO:0000256" key="14">
    <source>
        <dbReference type="ARBA" id="ARBA00023295"/>
    </source>
</evidence>
<evidence type="ECO:0000256" key="5">
    <source>
        <dbReference type="ARBA" id="ARBA00022692"/>
    </source>
</evidence>
<evidence type="ECO:0000256" key="21">
    <source>
        <dbReference type="RuleBase" id="RU361193"/>
    </source>
</evidence>
<evidence type="ECO:0000256" key="9">
    <source>
        <dbReference type="ARBA" id="ARBA00022837"/>
    </source>
</evidence>
<feature type="transmembrane region" description="Helical" evidence="23">
    <location>
        <begin position="190"/>
        <end position="208"/>
    </location>
</feature>
<dbReference type="GO" id="GO:0004571">
    <property type="term" value="F:mannosyl-oligosaccharide 1,2-alpha-mannosidase activity"/>
    <property type="evidence" value="ECO:0007669"/>
    <property type="project" value="UniProtKB-EC"/>
</dbReference>
<keyword evidence="8" id="KW-0256">Endoplasmic reticulum</keyword>